<dbReference type="STRING" id="261392.SAMN02745149_00150"/>
<organism evidence="1 2">
    <name type="scientific">Treponema porcinum</name>
    <dbReference type="NCBI Taxonomy" id="261392"/>
    <lineage>
        <taxon>Bacteria</taxon>
        <taxon>Pseudomonadati</taxon>
        <taxon>Spirochaetota</taxon>
        <taxon>Spirochaetia</taxon>
        <taxon>Spirochaetales</taxon>
        <taxon>Treponemataceae</taxon>
        <taxon>Treponema</taxon>
    </lineage>
</organism>
<dbReference type="GeneID" id="78315474"/>
<evidence type="ECO:0000313" key="1">
    <source>
        <dbReference type="EMBL" id="SJZ29647.1"/>
    </source>
</evidence>
<dbReference type="AlphaFoldDB" id="A0A1T4JHV0"/>
<proteinExistence type="predicted"/>
<dbReference type="EMBL" id="FUWG01000002">
    <property type="protein sequence ID" value="SJZ29647.1"/>
    <property type="molecule type" value="Genomic_DNA"/>
</dbReference>
<reference evidence="1 2" key="1">
    <citation type="submission" date="2017-02" db="EMBL/GenBank/DDBJ databases">
        <authorList>
            <person name="Peterson S.W."/>
        </authorList>
    </citation>
    <scope>NUCLEOTIDE SEQUENCE [LARGE SCALE GENOMIC DNA]</scope>
    <source>
        <strain evidence="1 2">ATCC BAA-908</strain>
    </source>
</reference>
<name>A0A1T4JHV0_TREPO</name>
<sequence length="391" mass="45118">MQYLERKKLSDYLHNAPYSTEVLELYKSRTDWFTERRLRRLVFHTSEKNDHLTLPCKELCFYASRLISMEEAFLIWFKDLPESYRNLIKFLVEKPVLSEDFAYRISGIMPDAKNNKDYAEHIKKEILCDIDHKEKYILENIAVYKNGFIFSPAVIRRYMAFHLSSLNENKKNTAPKQNTEAKFFSSVPKENVPVLEKADLGIAEKLLSAKTIHEAVDIAAHAPNSFDAAVLVPHLNLNARYWNSPKTTQEKIRQIDSVCDFLQGELFENWIDFSEIENSFCSDVIDSIPSFYIPELGKGCFIQVVTDSPKTRQSGFAGRIPAVNSSCFGKRIEISDSDFFYSFVSVPAFHNLLLILCRLGFFECTLEKDITDSSCNALLYTHGKIHSLRKH</sequence>
<keyword evidence="2" id="KW-1185">Reference proteome</keyword>
<dbReference type="RefSeq" id="WP_078932069.1">
    <property type="nucleotide sequence ID" value="NZ_FUWG01000002.1"/>
</dbReference>
<protein>
    <submittedName>
        <fullName evidence="1">Uncharacterized protein</fullName>
    </submittedName>
</protein>
<gene>
    <name evidence="1" type="ORF">SAMN02745149_00150</name>
</gene>
<dbReference type="Proteomes" id="UP000190423">
    <property type="component" value="Unassembled WGS sequence"/>
</dbReference>
<evidence type="ECO:0000313" key="2">
    <source>
        <dbReference type="Proteomes" id="UP000190423"/>
    </source>
</evidence>
<accession>A0A1T4JHV0</accession>